<dbReference type="Pfam" id="PF12708">
    <property type="entry name" value="Pect-lyase_RHGA_epim"/>
    <property type="match status" value="1"/>
</dbReference>
<evidence type="ECO:0000259" key="4">
    <source>
        <dbReference type="Pfam" id="PF12708"/>
    </source>
</evidence>
<evidence type="ECO:0008006" key="7">
    <source>
        <dbReference type="Google" id="ProtNLM"/>
    </source>
</evidence>
<dbReference type="SUPFAM" id="SSF51126">
    <property type="entry name" value="Pectin lyase-like"/>
    <property type="match status" value="1"/>
</dbReference>
<evidence type="ECO:0000256" key="2">
    <source>
        <dbReference type="ARBA" id="ARBA00022525"/>
    </source>
</evidence>
<gene>
    <name evidence="6" type="ORF">ACOF00016_LOCUS2742</name>
</gene>
<evidence type="ECO:0000256" key="1">
    <source>
        <dbReference type="ARBA" id="ARBA00004613"/>
    </source>
</evidence>
<evidence type="ECO:0000313" key="6">
    <source>
        <dbReference type="EMBL" id="CAE0404637.1"/>
    </source>
</evidence>
<name>A0A7S3KY77_9STRA</name>
<feature type="domain" description="Rhamnogalacturonase A/B/Epimerase-like pectate lyase" evidence="4">
    <location>
        <begin position="110"/>
        <end position="171"/>
    </location>
</feature>
<dbReference type="EMBL" id="HBIM01003162">
    <property type="protein sequence ID" value="CAE0404637.1"/>
    <property type="molecule type" value="Transcribed_RNA"/>
</dbReference>
<dbReference type="InterPro" id="IPR024535">
    <property type="entry name" value="RHGA/B-epi-like_pectate_lyase"/>
</dbReference>
<dbReference type="Gene3D" id="2.160.20.10">
    <property type="entry name" value="Single-stranded right-handed beta-helix, Pectin lyase-like"/>
    <property type="match status" value="1"/>
</dbReference>
<evidence type="ECO:0000259" key="5">
    <source>
        <dbReference type="Pfam" id="PF24517"/>
    </source>
</evidence>
<feature type="domain" description="Carbohydrate-binding module family 96" evidence="5">
    <location>
        <begin position="482"/>
        <end position="611"/>
    </location>
</feature>
<accession>A0A7S3KY77</accession>
<dbReference type="GO" id="GO:0005576">
    <property type="term" value="C:extracellular region"/>
    <property type="evidence" value="ECO:0007669"/>
    <property type="project" value="UniProtKB-SubCell"/>
</dbReference>
<organism evidence="6">
    <name type="scientific">Amphora coffeiformis</name>
    <dbReference type="NCBI Taxonomy" id="265554"/>
    <lineage>
        <taxon>Eukaryota</taxon>
        <taxon>Sar</taxon>
        <taxon>Stramenopiles</taxon>
        <taxon>Ochrophyta</taxon>
        <taxon>Bacillariophyta</taxon>
        <taxon>Bacillariophyceae</taxon>
        <taxon>Bacillariophycidae</taxon>
        <taxon>Thalassiophysales</taxon>
        <taxon>Catenulaceae</taxon>
        <taxon>Amphora</taxon>
    </lineage>
</organism>
<dbReference type="Gene3D" id="2.60.40.10">
    <property type="entry name" value="Immunoglobulins"/>
    <property type="match status" value="1"/>
</dbReference>
<keyword evidence="2" id="KW-0964">Secreted</keyword>
<dbReference type="NCBIfam" id="NF033679">
    <property type="entry name" value="DNRLRE_dom"/>
    <property type="match status" value="1"/>
</dbReference>
<dbReference type="Pfam" id="PF24517">
    <property type="entry name" value="CBM96"/>
    <property type="match status" value="1"/>
</dbReference>
<evidence type="ECO:0000256" key="3">
    <source>
        <dbReference type="ARBA" id="ARBA00022729"/>
    </source>
</evidence>
<comment type="subcellular location">
    <subcellularLocation>
        <location evidence="1">Secreted</location>
    </subcellularLocation>
</comment>
<dbReference type="AlphaFoldDB" id="A0A7S3KY77"/>
<proteinExistence type="predicted"/>
<dbReference type="SUPFAM" id="SSF49265">
    <property type="entry name" value="Fibronectin type III"/>
    <property type="match status" value="1"/>
</dbReference>
<dbReference type="InterPro" id="IPR055372">
    <property type="entry name" value="CBM96"/>
</dbReference>
<dbReference type="InterPro" id="IPR012334">
    <property type="entry name" value="Pectin_lyas_fold"/>
</dbReference>
<dbReference type="InterPro" id="IPR036116">
    <property type="entry name" value="FN3_sf"/>
</dbReference>
<keyword evidence="3" id="KW-0732">Signal</keyword>
<protein>
    <recommendedName>
        <fullName evidence="7">Fibronectin type-III domain-containing protein</fullName>
    </recommendedName>
</protein>
<dbReference type="InterPro" id="IPR013783">
    <property type="entry name" value="Ig-like_fold"/>
</dbReference>
<reference evidence="6" key="1">
    <citation type="submission" date="2021-01" db="EMBL/GenBank/DDBJ databases">
        <authorList>
            <person name="Corre E."/>
            <person name="Pelletier E."/>
            <person name="Niang G."/>
            <person name="Scheremetjew M."/>
            <person name="Finn R."/>
            <person name="Kale V."/>
            <person name="Holt S."/>
            <person name="Cochrane G."/>
            <person name="Meng A."/>
            <person name="Brown T."/>
            <person name="Cohen L."/>
        </authorList>
    </citation>
    <scope>NUCLEOTIDE SEQUENCE</scope>
    <source>
        <strain evidence="6">CCMP127</strain>
    </source>
</reference>
<sequence>MFSFPFRNEFAVLVFIAVLSTTNIITLAQSTDNAELAAATYPPLFTDPNREPVYSRLWGQNGERFDQEAAALDPENVLLRDHTDVGYALGNAPIPSDDWPIWKELPELGGIPNDGRSDVAALRAAIEQCPPNHVIYLPAGRYIIDEQIIWTADYSNITIRGESRDSTILFFPKHSREIKQVNTDISPMIDISGGEHRGIEDLSMVFRNEQKGTGYYPEHTTDDGQRQVHWFYVGEFAVAFQDNAKNSWLRNLYIKNANHAIMVQGKSTQISVFDIVLDQYFGRTAAGDRDDGHMGIKVGETASRVLVHNILVTGDWVHDIVVMGTHWSVFSRILSQTTMKLDHHAGGNRYLLYTEIDVGIGGQSWGGEQNNLQETYWGISSVKPDEYLPTSRKCTFVGMHTEEPTSIGATWHHENLDPLALSPANMYLTQMARKPEKYLPPYRDLLPLPKPPAVFDGVFQILPSDDIETSRPERPIMNIKGGLREGFAKFDFSQTPGLAGATKVANAHLRFYVSDLLYDFFVLSIYKVANDTWDEETLVWQTKPEAGAMLYNTTVYTEQFPMEFDVDITEWVNENLAQGDEQISVTFQGRYRGMEQLLIRTKEDRANPIHLNVVLDEDMVDPPAPPTGLTAEAGYYWIHLDWDDNTEFDLASYTVYKHREGSDEIPAREAMGLVASAYTDFALLEGETYTYTVTSVDFANMESVVSETVVATLCKSCNQTAQPPLKRTYPLGIFSTTGESIKGPVDKGDDDDTIVCILSYRDSNSCQKDNRCVWSAGFCWDSYTGTYSYVSAATSTSTKVGTILSVVLTLLSCLS</sequence>
<dbReference type="InterPro" id="IPR011050">
    <property type="entry name" value="Pectin_lyase_fold/virulence"/>
</dbReference>